<accession>A0ABN7VJJ0</accession>
<name>A0ABN7VJJ0_GIGMA</name>
<dbReference type="EMBL" id="CAJVQB010016344">
    <property type="protein sequence ID" value="CAG8779481.1"/>
    <property type="molecule type" value="Genomic_DNA"/>
</dbReference>
<comment type="caution">
    <text evidence="1">The sequence shown here is derived from an EMBL/GenBank/DDBJ whole genome shotgun (WGS) entry which is preliminary data.</text>
</comment>
<evidence type="ECO:0000313" key="1">
    <source>
        <dbReference type="EMBL" id="CAG8779481.1"/>
    </source>
</evidence>
<protein>
    <submittedName>
        <fullName evidence="1">17951_t:CDS:1</fullName>
    </submittedName>
</protein>
<proteinExistence type="predicted"/>
<reference evidence="1 2" key="1">
    <citation type="submission" date="2021-06" db="EMBL/GenBank/DDBJ databases">
        <authorList>
            <person name="Kallberg Y."/>
            <person name="Tangrot J."/>
            <person name="Rosling A."/>
        </authorList>
    </citation>
    <scope>NUCLEOTIDE SEQUENCE [LARGE SCALE GENOMIC DNA]</scope>
    <source>
        <strain evidence="1 2">120-4 pot B 10/14</strain>
    </source>
</reference>
<organism evidence="1 2">
    <name type="scientific">Gigaspora margarita</name>
    <dbReference type="NCBI Taxonomy" id="4874"/>
    <lineage>
        <taxon>Eukaryota</taxon>
        <taxon>Fungi</taxon>
        <taxon>Fungi incertae sedis</taxon>
        <taxon>Mucoromycota</taxon>
        <taxon>Glomeromycotina</taxon>
        <taxon>Glomeromycetes</taxon>
        <taxon>Diversisporales</taxon>
        <taxon>Gigasporaceae</taxon>
        <taxon>Gigaspora</taxon>
    </lineage>
</organism>
<dbReference type="Proteomes" id="UP000789901">
    <property type="component" value="Unassembled WGS sequence"/>
</dbReference>
<gene>
    <name evidence="1" type="ORF">GMARGA_LOCUS19522</name>
</gene>
<sequence>MAIAYKDAILSKNKFIEEQAEGTSDNELDDTKAVAGEIEIEDNLLENAKKDIFEC</sequence>
<evidence type="ECO:0000313" key="2">
    <source>
        <dbReference type="Proteomes" id="UP000789901"/>
    </source>
</evidence>
<keyword evidence="2" id="KW-1185">Reference proteome</keyword>